<comment type="subcellular location">
    <subcellularLocation>
        <location evidence="1">Cell membrane</location>
        <topology evidence="1">Multi-pass membrane protein</topology>
    </subcellularLocation>
</comment>
<evidence type="ECO:0000256" key="9">
    <source>
        <dbReference type="SAM" id="Coils"/>
    </source>
</evidence>
<dbReference type="PANTHER" id="PTHR32089">
    <property type="entry name" value="METHYL-ACCEPTING CHEMOTAXIS PROTEIN MCPB"/>
    <property type="match status" value="1"/>
</dbReference>
<dbReference type="PROSITE" id="PS50111">
    <property type="entry name" value="CHEMOTAXIS_TRANSDUC_2"/>
    <property type="match status" value="1"/>
</dbReference>
<keyword evidence="3 10" id="KW-0812">Transmembrane</keyword>
<name>A0A927RBB3_9BACL</name>
<evidence type="ECO:0000256" key="1">
    <source>
        <dbReference type="ARBA" id="ARBA00004651"/>
    </source>
</evidence>
<evidence type="ECO:0000256" key="5">
    <source>
        <dbReference type="ARBA" id="ARBA00023136"/>
    </source>
</evidence>
<dbReference type="InterPro" id="IPR033480">
    <property type="entry name" value="sCache_2"/>
</dbReference>
<accession>A0A927RBB3</accession>
<keyword evidence="6 8" id="KW-0807">Transducer</keyword>
<evidence type="ECO:0000256" key="2">
    <source>
        <dbReference type="ARBA" id="ARBA00022475"/>
    </source>
</evidence>
<dbReference type="Pfam" id="PF00015">
    <property type="entry name" value="MCPsignal"/>
    <property type="match status" value="1"/>
</dbReference>
<dbReference type="Gene3D" id="1.10.287.950">
    <property type="entry name" value="Methyl-accepting chemotaxis protein"/>
    <property type="match status" value="1"/>
</dbReference>
<dbReference type="GO" id="GO:0007165">
    <property type="term" value="P:signal transduction"/>
    <property type="evidence" value="ECO:0007669"/>
    <property type="project" value="UniProtKB-KW"/>
</dbReference>
<dbReference type="Pfam" id="PF00672">
    <property type="entry name" value="HAMP"/>
    <property type="match status" value="1"/>
</dbReference>
<feature type="coiled-coil region" evidence="9">
    <location>
        <begin position="332"/>
        <end position="359"/>
    </location>
</feature>
<dbReference type="EMBL" id="JADBEL010000001">
    <property type="protein sequence ID" value="MBE1553215.1"/>
    <property type="molecule type" value="Genomic_DNA"/>
</dbReference>
<sequence>MQKKKDFSNKISFKLLFLIFIMITAIGSIIGATSFHFAKKELIASGKMDLAHLANTSIEVLTLLNEEVEKGNVTLAEAQERARVLITGPATSEEGLFYDFSKSAFVYKKDSYLFAFDSNYIVTMNPVIPLNKDQTDVQDNDGQYTIRNLVDIAQSDNYEDRFYSYNWMNISENKQRVKIAYMTYFEPWDWNIGIGAYTDEFYESLDDLKWIIFVLTLTTVVIGIGIFYFATRKKFALLSDVSQISLQIASGDLTGKKLPESDDEIGQLGVSFNKMTDNLRMLLQDVKKTSELLVTSASDLSAVSEETSASSDEIGVAMTEITTGAIGQAANLEDTSESLNTLTTSVQKMNNQNQQIKEITAISEDATLKGKNIVTILKKSNDESTQASEKISAGISNLYTKLKDISTITDAINNISQQTNLLALNASIEAARAGEHGKGFAVVAEEVRKLAVESNESTIQIQQMIVGIEKEVEETVAAMAMTASIADKLDGAVNDTEDEFNKIATTVQETAAAMEQLTVEIQHVTEQSTLIIDAIQNVSAIAEETAASAEEVTASVDEQSQTIAIVTTLAQGLTDLSEKVNGTISKYRL</sequence>
<dbReference type="PANTHER" id="PTHR32089:SF114">
    <property type="entry name" value="METHYL-ACCEPTING CHEMOTAXIS PROTEIN MCPB"/>
    <property type="match status" value="1"/>
</dbReference>
<dbReference type="Gene3D" id="3.30.450.20">
    <property type="entry name" value="PAS domain"/>
    <property type="match status" value="1"/>
</dbReference>
<evidence type="ECO:0000256" key="4">
    <source>
        <dbReference type="ARBA" id="ARBA00022989"/>
    </source>
</evidence>
<keyword evidence="14" id="KW-1185">Reference proteome</keyword>
<dbReference type="Pfam" id="PF17200">
    <property type="entry name" value="sCache_2"/>
    <property type="match status" value="1"/>
</dbReference>
<evidence type="ECO:0000313" key="13">
    <source>
        <dbReference type="EMBL" id="MBE1553215.1"/>
    </source>
</evidence>
<keyword evidence="5 10" id="KW-0472">Membrane</keyword>
<protein>
    <submittedName>
        <fullName evidence="13">Methyl-accepting chemotaxis protein</fullName>
    </submittedName>
</protein>
<comment type="similarity">
    <text evidence="7">Belongs to the methyl-accepting chemotaxis (MCP) protein family.</text>
</comment>
<dbReference type="PROSITE" id="PS50885">
    <property type="entry name" value="HAMP"/>
    <property type="match status" value="1"/>
</dbReference>
<dbReference type="Proteomes" id="UP000658225">
    <property type="component" value="Unassembled WGS sequence"/>
</dbReference>
<comment type="caution">
    <text evidence="13">The sequence shown here is derived from an EMBL/GenBank/DDBJ whole genome shotgun (WGS) entry which is preliminary data.</text>
</comment>
<evidence type="ECO:0000256" key="6">
    <source>
        <dbReference type="ARBA" id="ARBA00023224"/>
    </source>
</evidence>
<keyword evidence="4 10" id="KW-1133">Transmembrane helix</keyword>
<proteinExistence type="inferred from homology"/>
<feature type="transmembrane region" description="Helical" evidence="10">
    <location>
        <begin position="12"/>
        <end position="38"/>
    </location>
</feature>
<keyword evidence="2" id="KW-1003">Cell membrane</keyword>
<evidence type="ECO:0000259" key="12">
    <source>
        <dbReference type="PROSITE" id="PS50885"/>
    </source>
</evidence>
<gene>
    <name evidence="13" type="ORF">H4683_000284</name>
</gene>
<evidence type="ECO:0000259" key="11">
    <source>
        <dbReference type="PROSITE" id="PS50111"/>
    </source>
</evidence>
<evidence type="ECO:0000256" key="8">
    <source>
        <dbReference type="PROSITE-ProRule" id="PRU00284"/>
    </source>
</evidence>
<evidence type="ECO:0000256" key="10">
    <source>
        <dbReference type="SAM" id="Phobius"/>
    </source>
</evidence>
<dbReference type="SMART" id="SM01049">
    <property type="entry name" value="Cache_2"/>
    <property type="match status" value="1"/>
</dbReference>
<feature type="domain" description="HAMP" evidence="12">
    <location>
        <begin position="238"/>
        <end position="284"/>
    </location>
</feature>
<evidence type="ECO:0000313" key="14">
    <source>
        <dbReference type="Proteomes" id="UP000658225"/>
    </source>
</evidence>
<feature type="transmembrane region" description="Helical" evidence="10">
    <location>
        <begin position="210"/>
        <end position="230"/>
    </location>
</feature>
<dbReference type="GO" id="GO:0005886">
    <property type="term" value="C:plasma membrane"/>
    <property type="evidence" value="ECO:0007669"/>
    <property type="project" value="UniProtKB-SubCell"/>
</dbReference>
<reference evidence="13" key="1">
    <citation type="submission" date="2020-10" db="EMBL/GenBank/DDBJ databases">
        <title>Genomic Encyclopedia of Type Strains, Phase IV (KMG-IV): sequencing the most valuable type-strain genomes for metagenomic binning, comparative biology and taxonomic classification.</title>
        <authorList>
            <person name="Goeker M."/>
        </authorList>
    </citation>
    <scope>NUCLEOTIDE SEQUENCE</scope>
    <source>
        <strain evidence="13">DSM 13886</strain>
    </source>
</reference>
<organism evidence="13 14">
    <name type="scientific">Sporosarcina limicola</name>
    <dbReference type="NCBI Taxonomy" id="34101"/>
    <lineage>
        <taxon>Bacteria</taxon>
        <taxon>Bacillati</taxon>
        <taxon>Bacillota</taxon>
        <taxon>Bacilli</taxon>
        <taxon>Bacillales</taxon>
        <taxon>Caryophanaceae</taxon>
        <taxon>Sporosarcina</taxon>
    </lineage>
</organism>
<dbReference type="RefSeq" id="WP_192597031.1">
    <property type="nucleotide sequence ID" value="NZ_JADBEL010000001.1"/>
</dbReference>
<dbReference type="SMART" id="SM00304">
    <property type="entry name" value="HAMP"/>
    <property type="match status" value="2"/>
</dbReference>
<evidence type="ECO:0000256" key="7">
    <source>
        <dbReference type="ARBA" id="ARBA00029447"/>
    </source>
</evidence>
<dbReference type="CDD" id="cd06225">
    <property type="entry name" value="HAMP"/>
    <property type="match status" value="1"/>
</dbReference>
<dbReference type="SMART" id="SM00283">
    <property type="entry name" value="MA"/>
    <property type="match status" value="1"/>
</dbReference>
<dbReference type="InterPro" id="IPR004089">
    <property type="entry name" value="MCPsignal_dom"/>
</dbReference>
<feature type="domain" description="Methyl-accepting transducer" evidence="11">
    <location>
        <begin position="303"/>
        <end position="560"/>
    </location>
</feature>
<dbReference type="SUPFAM" id="SSF58104">
    <property type="entry name" value="Methyl-accepting chemotaxis protein (MCP) signaling domain"/>
    <property type="match status" value="1"/>
</dbReference>
<dbReference type="InterPro" id="IPR003660">
    <property type="entry name" value="HAMP_dom"/>
</dbReference>
<keyword evidence="9" id="KW-0175">Coiled coil</keyword>
<evidence type="ECO:0000256" key="3">
    <source>
        <dbReference type="ARBA" id="ARBA00022692"/>
    </source>
</evidence>
<dbReference type="AlphaFoldDB" id="A0A927RBB3"/>